<keyword evidence="2" id="KW-0269">Exonuclease</keyword>
<keyword evidence="3" id="KW-1185">Reference proteome</keyword>
<accession>A0ABZ0PFM4</accession>
<evidence type="ECO:0000313" key="3">
    <source>
        <dbReference type="Proteomes" id="UP001305521"/>
    </source>
</evidence>
<evidence type="ECO:0000313" key="2">
    <source>
        <dbReference type="EMBL" id="WPB84421.1"/>
    </source>
</evidence>
<reference evidence="2 3" key="1">
    <citation type="submission" date="2023-11" db="EMBL/GenBank/DDBJ databases">
        <title>Arctic aerobic anoxygenic photoheterotroph Sediminicoccus rosea KRV36 adapts its photosynthesis to long days of polar summer.</title>
        <authorList>
            <person name="Tomasch J."/>
            <person name="Kopejtka K."/>
            <person name="Bily T."/>
            <person name="Gardiner A.T."/>
            <person name="Gardian Z."/>
            <person name="Shivaramu S."/>
            <person name="Koblizek M."/>
            <person name="Engelhardt F."/>
            <person name="Kaftan D."/>
        </authorList>
    </citation>
    <scope>NUCLEOTIDE SEQUENCE [LARGE SCALE GENOMIC DNA]</scope>
    <source>
        <strain evidence="2 3">R-30</strain>
    </source>
</reference>
<keyword evidence="2" id="KW-0378">Hydrolase</keyword>
<dbReference type="CDD" id="cd06127">
    <property type="entry name" value="DEDDh"/>
    <property type="match status" value="1"/>
</dbReference>
<dbReference type="InterPro" id="IPR012337">
    <property type="entry name" value="RNaseH-like_sf"/>
</dbReference>
<protein>
    <submittedName>
        <fullName evidence="2">3'-5' exonuclease</fullName>
    </submittedName>
</protein>
<organism evidence="2 3">
    <name type="scientific">Sediminicoccus rosea</name>
    <dbReference type="NCBI Taxonomy" id="1225128"/>
    <lineage>
        <taxon>Bacteria</taxon>
        <taxon>Pseudomonadati</taxon>
        <taxon>Pseudomonadota</taxon>
        <taxon>Alphaproteobacteria</taxon>
        <taxon>Acetobacterales</taxon>
        <taxon>Roseomonadaceae</taxon>
        <taxon>Sediminicoccus</taxon>
    </lineage>
</organism>
<dbReference type="PANTHER" id="PTHR30231">
    <property type="entry name" value="DNA POLYMERASE III SUBUNIT EPSILON"/>
    <property type="match status" value="1"/>
</dbReference>
<dbReference type="PANTHER" id="PTHR30231:SF41">
    <property type="entry name" value="DNA POLYMERASE III SUBUNIT EPSILON"/>
    <property type="match status" value="1"/>
</dbReference>
<feature type="domain" description="Exonuclease" evidence="1">
    <location>
        <begin position="40"/>
        <end position="206"/>
    </location>
</feature>
<dbReference type="Gene3D" id="3.30.420.10">
    <property type="entry name" value="Ribonuclease H-like superfamily/Ribonuclease H"/>
    <property type="match status" value="1"/>
</dbReference>
<dbReference type="RefSeq" id="WP_318648382.1">
    <property type="nucleotide sequence ID" value="NZ_CP137852.1"/>
</dbReference>
<dbReference type="GO" id="GO:0004527">
    <property type="term" value="F:exonuclease activity"/>
    <property type="evidence" value="ECO:0007669"/>
    <property type="project" value="UniProtKB-KW"/>
</dbReference>
<dbReference type="SUPFAM" id="SSF53098">
    <property type="entry name" value="Ribonuclease H-like"/>
    <property type="match status" value="1"/>
</dbReference>
<dbReference type="EMBL" id="CP137852">
    <property type="protein sequence ID" value="WPB84421.1"/>
    <property type="molecule type" value="Genomic_DNA"/>
</dbReference>
<name>A0ABZ0PFM4_9PROT</name>
<dbReference type="Proteomes" id="UP001305521">
    <property type="component" value="Chromosome"/>
</dbReference>
<proteinExistence type="predicted"/>
<dbReference type="InterPro" id="IPR036397">
    <property type="entry name" value="RNaseH_sf"/>
</dbReference>
<dbReference type="Pfam" id="PF00929">
    <property type="entry name" value="RNase_T"/>
    <property type="match status" value="1"/>
</dbReference>
<sequence>MARRIGDWLRRALAPDGQAFLQARAHFHAPWPAGPIAAQPYVVFDLESTGLKPSRGDVLLSIGAVRLQDAAPVAEFQTLVEPGRAIPPESTRYHGLTREMLAGAPRAPEAIACFRDFAEGAVLVAHSAAFDRSLLYMEEHRGAPALPNPFLCSLLVSRWLDPQEGDHSLDGLCGREGIVITGRHEALGDARATAELWVRLLARAGARGVADLADLARRSRMESQMAESAAHF</sequence>
<keyword evidence="2" id="KW-0540">Nuclease</keyword>
<gene>
    <name evidence="2" type="ORF">R9Z33_20285</name>
</gene>
<dbReference type="InterPro" id="IPR013520">
    <property type="entry name" value="Ribonucl_H"/>
</dbReference>
<evidence type="ECO:0000259" key="1">
    <source>
        <dbReference type="SMART" id="SM00479"/>
    </source>
</evidence>
<dbReference type="SMART" id="SM00479">
    <property type="entry name" value="EXOIII"/>
    <property type="match status" value="1"/>
</dbReference>